<evidence type="ECO:0000313" key="2">
    <source>
        <dbReference type="EMBL" id="KAH8031264.1"/>
    </source>
</evidence>
<proteinExistence type="predicted"/>
<sequence>MMVLIGNRQGCSFTRRGASVSTEFFTSRGASSSAQTVRLGERRELAPDAVRGRVHVESLRLLHVSRHSKHDGAAALFTCSLRAMPDWVCHPRWRERLSSGRRALLRGRMPAVAASSQEKAEPEAVLLHYDRECTFHAVQCRNCEQRLLRTDIAAHYASGCCQNASCARNAQSNREISSPASFETNVVLDKFSTLERKINEVLEVCSASNSARSQDISHAVGAFENTLQRIMEGIEENISTMITRQLTAGLQELKAATTVLCSDHLASSQSQMNEFVEQLRQRDGSQIQEIGSVLRDSQVEVKEEVKIQLEKTVSLLIASKCDVKQNVRTQLEEFVQEMRNCVGVLKEHVSKVEDTLSSRLTDQQHSLRAVLDSLNKNKESIEREKSVTAATMTKGETLWHFKHEFLLSQALERLELLRQQIYRQNEEPWVSKSEYDFHDWFTMGTKDFESSSFYVTLENYKKIFNSDRVLYITVNRYYRDVCIYITFSRGFMGDKFLDVRVDCLRTLGNSGFPFDEILQMS</sequence>
<dbReference type="EMBL" id="JABSTU010000005">
    <property type="protein sequence ID" value="KAH8031264.1"/>
    <property type="molecule type" value="Genomic_DNA"/>
</dbReference>
<keyword evidence="1" id="KW-0175">Coiled coil</keyword>
<dbReference type="VEuPathDB" id="VectorBase:LOC119163663"/>
<dbReference type="AlphaFoldDB" id="A0A9J6EAY4"/>
<accession>A0A9J6EAY4</accession>
<name>A0A9J6EAY4_RHIMP</name>
<dbReference type="Proteomes" id="UP000821866">
    <property type="component" value="Chromosome 3"/>
</dbReference>
<protein>
    <submittedName>
        <fullName evidence="2">Uncharacterized protein</fullName>
    </submittedName>
</protein>
<organism evidence="2 3">
    <name type="scientific">Rhipicephalus microplus</name>
    <name type="common">Cattle tick</name>
    <name type="synonym">Boophilus microplus</name>
    <dbReference type="NCBI Taxonomy" id="6941"/>
    <lineage>
        <taxon>Eukaryota</taxon>
        <taxon>Metazoa</taxon>
        <taxon>Ecdysozoa</taxon>
        <taxon>Arthropoda</taxon>
        <taxon>Chelicerata</taxon>
        <taxon>Arachnida</taxon>
        <taxon>Acari</taxon>
        <taxon>Parasitiformes</taxon>
        <taxon>Ixodida</taxon>
        <taxon>Ixodoidea</taxon>
        <taxon>Ixodidae</taxon>
        <taxon>Rhipicephalinae</taxon>
        <taxon>Rhipicephalus</taxon>
        <taxon>Boophilus</taxon>
    </lineage>
</organism>
<reference evidence="2" key="2">
    <citation type="submission" date="2021-09" db="EMBL/GenBank/DDBJ databases">
        <authorList>
            <person name="Jia N."/>
            <person name="Wang J."/>
            <person name="Shi W."/>
            <person name="Du L."/>
            <person name="Sun Y."/>
            <person name="Zhan W."/>
            <person name="Jiang J."/>
            <person name="Wang Q."/>
            <person name="Zhang B."/>
            <person name="Ji P."/>
            <person name="Sakyi L.B."/>
            <person name="Cui X."/>
            <person name="Yuan T."/>
            <person name="Jiang B."/>
            <person name="Yang W."/>
            <person name="Lam T.T.-Y."/>
            <person name="Chang Q."/>
            <person name="Ding S."/>
            <person name="Wang X."/>
            <person name="Zhu J."/>
            <person name="Ruan X."/>
            <person name="Zhao L."/>
            <person name="Wei J."/>
            <person name="Que T."/>
            <person name="Du C."/>
            <person name="Cheng J."/>
            <person name="Dai P."/>
            <person name="Han X."/>
            <person name="Huang E."/>
            <person name="Gao Y."/>
            <person name="Liu J."/>
            <person name="Shao H."/>
            <person name="Ye R."/>
            <person name="Li L."/>
            <person name="Wei W."/>
            <person name="Wang X."/>
            <person name="Wang C."/>
            <person name="Huo Q."/>
            <person name="Li W."/>
            <person name="Guo W."/>
            <person name="Chen H."/>
            <person name="Chen S."/>
            <person name="Zhou L."/>
            <person name="Zhou L."/>
            <person name="Ni X."/>
            <person name="Tian J."/>
            <person name="Zhou Y."/>
            <person name="Sheng Y."/>
            <person name="Liu T."/>
            <person name="Pan Y."/>
            <person name="Xia L."/>
            <person name="Li J."/>
            <person name="Zhao F."/>
            <person name="Cao W."/>
        </authorList>
    </citation>
    <scope>NUCLEOTIDE SEQUENCE</scope>
    <source>
        <strain evidence="2">Rmic-2018</strain>
        <tissue evidence="2">Larvae</tissue>
    </source>
</reference>
<dbReference type="Gene3D" id="1.20.120.20">
    <property type="entry name" value="Apolipoprotein"/>
    <property type="match status" value="1"/>
</dbReference>
<evidence type="ECO:0000313" key="3">
    <source>
        <dbReference type="Proteomes" id="UP000821866"/>
    </source>
</evidence>
<feature type="coiled-coil region" evidence="1">
    <location>
        <begin position="364"/>
        <end position="427"/>
    </location>
</feature>
<reference evidence="2" key="1">
    <citation type="journal article" date="2020" name="Cell">
        <title>Large-Scale Comparative Analyses of Tick Genomes Elucidate Their Genetic Diversity and Vector Capacities.</title>
        <authorList>
            <consortium name="Tick Genome and Microbiome Consortium (TIGMIC)"/>
            <person name="Jia N."/>
            <person name="Wang J."/>
            <person name="Shi W."/>
            <person name="Du L."/>
            <person name="Sun Y."/>
            <person name="Zhan W."/>
            <person name="Jiang J.F."/>
            <person name="Wang Q."/>
            <person name="Zhang B."/>
            <person name="Ji P."/>
            <person name="Bell-Sakyi L."/>
            <person name="Cui X.M."/>
            <person name="Yuan T.T."/>
            <person name="Jiang B.G."/>
            <person name="Yang W.F."/>
            <person name="Lam T.T."/>
            <person name="Chang Q.C."/>
            <person name="Ding S.J."/>
            <person name="Wang X.J."/>
            <person name="Zhu J.G."/>
            <person name="Ruan X.D."/>
            <person name="Zhao L."/>
            <person name="Wei J.T."/>
            <person name="Ye R.Z."/>
            <person name="Que T.C."/>
            <person name="Du C.H."/>
            <person name="Zhou Y.H."/>
            <person name="Cheng J.X."/>
            <person name="Dai P.F."/>
            <person name="Guo W.B."/>
            <person name="Han X.H."/>
            <person name="Huang E.J."/>
            <person name="Li L.F."/>
            <person name="Wei W."/>
            <person name="Gao Y.C."/>
            <person name="Liu J.Z."/>
            <person name="Shao H.Z."/>
            <person name="Wang X."/>
            <person name="Wang C.C."/>
            <person name="Yang T.C."/>
            <person name="Huo Q.B."/>
            <person name="Li W."/>
            <person name="Chen H.Y."/>
            <person name="Chen S.E."/>
            <person name="Zhou L.G."/>
            <person name="Ni X.B."/>
            <person name="Tian J.H."/>
            <person name="Sheng Y."/>
            <person name="Liu T."/>
            <person name="Pan Y.S."/>
            <person name="Xia L.Y."/>
            <person name="Li J."/>
            <person name="Zhao F."/>
            <person name="Cao W.C."/>
        </authorList>
    </citation>
    <scope>NUCLEOTIDE SEQUENCE</scope>
    <source>
        <strain evidence="2">Rmic-2018</strain>
    </source>
</reference>
<comment type="caution">
    <text evidence="2">The sequence shown here is derived from an EMBL/GenBank/DDBJ whole genome shotgun (WGS) entry which is preliminary data.</text>
</comment>
<dbReference type="SUPFAM" id="SSF58113">
    <property type="entry name" value="Apolipoprotein A-I"/>
    <property type="match status" value="1"/>
</dbReference>
<evidence type="ECO:0000256" key="1">
    <source>
        <dbReference type="SAM" id="Coils"/>
    </source>
</evidence>
<gene>
    <name evidence="2" type="ORF">HPB51_014476</name>
</gene>
<keyword evidence="3" id="KW-1185">Reference proteome</keyword>